<organism evidence="3 4">
    <name type="scientific">Bradyrhizobium vignae</name>
    <dbReference type="NCBI Taxonomy" id="1549949"/>
    <lineage>
        <taxon>Bacteria</taxon>
        <taxon>Pseudomonadati</taxon>
        <taxon>Pseudomonadota</taxon>
        <taxon>Alphaproteobacteria</taxon>
        <taxon>Hyphomicrobiales</taxon>
        <taxon>Nitrobacteraceae</taxon>
        <taxon>Bradyrhizobium</taxon>
    </lineage>
</organism>
<accession>A0A2U3Q250</accession>
<keyword evidence="1" id="KW-0812">Transmembrane</keyword>
<evidence type="ECO:0000313" key="5">
    <source>
        <dbReference type="Proteomes" id="UP000669317"/>
    </source>
</evidence>
<reference evidence="2 5" key="2">
    <citation type="submission" date="2021-03" db="EMBL/GenBank/DDBJ databases">
        <title>Genome Sequence of Bradyrhizobium vignae strain ISRA400.</title>
        <authorList>
            <person name="Tisa L.S."/>
            <person name="Svistoonoff S."/>
            <person name="Hocher V."/>
            <person name="Fall S."/>
            <person name="Zaiya A."/>
            <person name="Naing D."/>
            <person name="Niang N."/>
            <person name="Diouf A."/>
            <person name="Dasylva M.C."/>
            <person name="Toure O."/>
            <person name="Gueye M."/>
            <person name="Gully D."/>
            <person name="Tisseyre P."/>
            <person name="Simpson S."/>
            <person name="Morris K."/>
            <person name="Thomas W.K."/>
        </authorList>
    </citation>
    <scope>NUCLEOTIDE SEQUENCE [LARGE SCALE GENOMIC DNA]</scope>
    <source>
        <strain evidence="2 5">ISRA400</strain>
    </source>
</reference>
<feature type="transmembrane region" description="Helical" evidence="1">
    <location>
        <begin position="7"/>
        <end position="27"/>
    </location>
</feature>
<dbReference type="AlphaFoldDB" id="A0A2U3Q250"/>
<evidence type="ECO:0000313" key="2">
    <source>
        <dbReference type="EMBL" id="MBP0114297.1"/>
    </source>
</evidence>
<sequence>MTPQIEYVLGATVLSIALGLLIGFAYARGYHGMLLSASFVHACVVIVPLTALVMHTIRSATAFDNANRAMGEGFAFALIGLLGLIRFRTIVRDTREFTFVFISIVTGVGIGGGQFVLTAGGCAFVLILLIVLERIKFGTPRAPSLRVRATGAEDAFAQYETALSRVAERVNSVSLRHTAERGTTYAFEIVAGAGQDIPTIAAAVRVVPGTSEVNVVRLQRGKGPEGDGD</sequence>
<dbReference type="Pfam" id="PF16316">
    <property type="entry name" value="DUF4956"/>
    <property type="match status" value="1"/>
</dbReference>
<proteinExistence type="predicted"/>
<feature type="transmembrane region" description="Helical" evidence="1">
    <location>
        <begin position="33"/>
        <end position="57"/>
    </location>
</feature>
<dbReference type="OrthoDB" id="9901300at2"/>
<dbReference type="Proteomes" id="UP000669317">
    <property type="component" value="Unassembled WGS sequence"/>
</dbReference>
<keyword evidence="1" id="KW-1133">Transmembrane helix</keyword>
<keyword evidence="5" id="KW-1185">Reference proteome</keyword>
<name>A0A2U3Q250_9BRAD</name>
<evidence type="ECO:0000313" key="3">
    <source>
        <dbReference type="EMBL" id="SPP95493.1"/>
    </source>
</evidence>
<accession>A0A4Q0R3F7</accession>
<dbReference type="EMBL" id="LS398110">
    <property type="protein sequence ID" value="SPP95493.1"/>
    <property type="molecule type" value="Genomic_DNA"/>
</dbReference>
<keyword evidence="1" id="KW-0472">Membrane</keyword>
<dbReference type="EMBL" id="JAGIKT010000060">
    <property type="protein sequence ID" value="MBP0114297.1"/>
    <property type="molecule type" value="Genomic_DNA"/>
</dbReference>
<dbReference type="KEGG" id="bvz:BRAD3257_4508"/>
<protein>
    <submittedName>
        <fullName evidence="2">DUF4956 domain-containing protein</fullName>
    </submittedName>
</protein>
<dbReference type="Proteomes" id="UP000246085">
    <property type="component" value="Chromosome BRAD3257"/>
</dbReference>
<feature type="transmembrane region" description="Helical" evidence="1">
    <location>
        <begin position="99"/>
        <end position="132"/>
    </location>
</feature>
<reference evidence="3 4" key="1">
    <citation type="submission" date="2018-03" db="EMBL/GenBank/DDBJ databases">
        <authorList>
            <person name="Gully D."/>
        </authorList>
    </citation>
    <scope>NUCLEOTIDE SEQUENCE [LARGE SCALE GENOMIC DNA]</scope>
    <source>
        <strain evidence="3">ORS3257</strain>
    </source>
</reference>
<dbReference type="RefSeq" id="WP_122403270.1">
    <property type="nucleotide sequence ID" value="NZ_JAGIKT010000060.1"/>
</dbReference>
<dbReference type="InterPro" id="IPR032531">
    <property type="entry name" value="DUF4956"/>
</dbReference>
<evidence type="ECO:0000256" key="1">
    <source>
        <dbReference type="SAM" id="Phobius"/>
    </source>
</evidence>
<evidence type="ECO:0000313" key="4">
    <source>
        <dbReference type="Proteomes" id="UP000246085"/>
    </source>
</evidence>
<gene>
    <name evidence="3" type="ORF">BRAD3257_4508</name>
    <name evidence="2" type="ORF">JWS04_25060</name>
</gene>
<feature type="transmembrane region" description="Helical" evidence="1">
    <location>
        <begin position="69"/>
        <end position="87"/>
    </location>
</feature>